<dbReference type="CDD" id="cd01948">
    <property type="entry name" value="EAL"/>
    <property type="match status" value="1"/>
</dbReference>
<dbReference type="PANTHER" id="PTHR33121">
    <property type="entry name" value="CYCLIC DI-GMP PHOSPHODIESTERASE PDEF"/>
    <property type="match status" value="1"/>
</dbReference>
<accession>A0A381RZH9</accession>
<dbReference type="InterPro" id="IPR001633">
    <property type="entry name" value="EAL_dom"/>
</dbReference>
<name>A0A381RZH9_9ZZZZ</name>
<dbReference type="SMART" id="SM00052">
    <property type="entry name" value="EAL"/>
    <property type="match status" value="1"/>
</dbReference>
<dbReference type="SUPFAM" id="SSF141868">
    <property type="entry name" value="EAL domain-like"/>
    <property type="match status" value="1"/>
</dbReference>
<evidence type="ECO:0000259" key="1">
    <source>
        <dbReference type="PROSITE" id="PS50883"/>
    </source>
</evidence>
<sequence length="365" mass="41477">MGKQQQHLDYLFRSLQHHPSPYLIYELDGSILWGNLAANYIFRMQSLKEIRIKSLDTKSIISKYKKDKIALSYETPVEIQLRKINFFIRTRVHLIPVENREDFLLIEILCPSRDGLEAIQQTISCIEFNRIDLAYQKQFNLRTGEVTGIEALLRMRDEGGNIIPNDKLIPQIEGESLFSLVVLSSLEKLKGFFEVKDGLGLEKATLYLNVSAHTVMHPEFCKIFSNFVKSMNLNPDEFGLEVTETAELSNTKIAAQSLSALKESGIKIALDDFGAGYSSLRYLKDLPVDVVKLDKLFASSIDDPTTGRLISFVVEVCKTLSLEMIGEGIETEEQKREMLKIGCEIGQGFLMHKPEFLNTFKPVQK</sequence>
<dbReference type="PANTHER" id="PTHR33121:SF79">
    <property type="entry name" value="CYCLIC DI-GMP PHOSPHODIESTERASE PDED-RELATED"/>
    <property type="match status" value="1"/>
</dbReference>
<organism evidence="2">
    <name type="scientific">marine metagenome</name>
    <dbReference type="NCBI Taxonomy" id="408172"/>
    <lineage>
        <taxon>unclassified sequences</taxon>
        <taxon>metagenomes</taxon>
        <taxon>ecological metagenomes</taxon>
    </lineage>
</organism>
<gene>
    <name evidence="2" type="ORF">METZ01_LOCUS49428</name>
</gene>
<feature type="domain" description="EAL" evidence="1">
    <location>
        <begin position="112"/>
        <end position="365"/>
    </location>
</feature>
<reference evidence="2" key="1">
    <citation type="submission" date="2018-05" db="EMBL/GenBank/DDBJ databases">
        <authorList>
            <person name="Lanie J.A."/>
            <person name="Ng W.-L."/>
            <person name="Kazmierczak K.M."/>
            <person name="Andrzejewski T.M."/>
            <person name="Davidsen T.M."/>
            <person name="Wayne K.J."/>
            <person name="Tettelin H."/>
            <person name="Glass J.I."/>
            <person name="Rusch D."/>
            <person name="Podicherti R."/>
            <person name="Tsui H.-C.T."/>
            <person name="Winkler M.E."/>
        </authorList>
    </citation>
    <scope>NUCLEOTIDE SEQUENCE</scope>
</reference>
<dbReference type="GO" id="GO:0071111">
    <property type="term" value="F:cyclic-guanylate-specific phosphodiesterase activity"/>
    <property type="evidence" value="ECO:0007669"/>
    <property type="project" value="InterPro"/>
</dbReference>
<protein>
    <recommendedName>
        <fullName evidence="1">EAL domain-containing protein</fullName>
    </recommendedName>
</protein>
<dbReference type="AlphaFoldDB" id="A0A381RZH9"/>
<dbReference type="InterPro" id="IPR050706">
    <property type="entry name" value="Cyclic-di-GMP_PDE-like"/>
</dbReference>
<proteinExistence type="predicted"/>
<dbReference type="EMBL" id="UINC01002428">
    <property type="protein sequence ID" value="SUZ96574.1"/>
    <property type="molecule type" value="Genomic_DNA"/>
</dbReference>
<dbReference type="PROSITE" id="PS50883">
    <property type="entry name" value="EAL"/>
    <property type="match status" value="1"/>
</dbReference>
<dbReference type="InterPro" id="IPR035919">
    <property type="entry name" value="EAL_sf"/>
</dbReference>
<dbReference type="Pfam" id="PF00563">
    <property type="entry name" value="EAL"/>
    <property type="match status" value="1"/>
</dbReference>
<evidence type="ECO:0000313" key="2">
    <source>
        <dbReference type="EMBL" id="SUZ96574.1"/>
    </source>
</evidence>
<dbReference type="Gene3D" id="3.20.20.450">
    <property type="entry name" value="EAL domain"/>
    <property type="match status" value="1"/>
</dbReference>